<dbReference type="InterPro" id="IPR007138">
    <property type="entry name" value="ABM_dom"/>
</dbReference>
<dbReference type="InterPro" id="IPR011008">
    <property type="entry name" value="Dimeric_a/b-barrel"/>
</dbReference>
<reference evidence="2 3" key="1">
    <citation type="submission" date="2021-06" db="EMBL/GenBank/DDBJ databases">
        <title>Rhodobacteraceae bacterium strain HSP-20.</title>
        <authorList>
            <person name="Chen W.-M."/>
        </authorList>
    </citation>
    <scope>NUCLEOTIDE SEQUENCE [LARGE SCALE GENOMIC DNA]</scope>
    <source>
        <strain evidence="2 3">HSP-20</strain>
    </source>
</reference>
<keyword evidence="3" id="KW-1185">Reference proteome</keyword>
<keyword evidence="2" id="KW-0503">Monooxygenase</keyword>
<evidence type="ECO:0000313" key="2">
    <source>
        <dbReference type="EMBL" id="MBU9698742.1"/>
    </source>
</evidence>
<feature type="domain" description="ABM" evidence="1">
    <location>
        <begin position="3"/>
        <end position="93"/>
    </location>
</feature>
<dbReference type="Proteomes" id="UP000731907">
    <property type="component" value="Unassembled WGS sequence"/>
</dbReference>
<evidence type="ECO:0000313" key="3">
    <source>
        <dbReference type="Proteomes" id="UP000731907"/>
    </source>
</evidence>
<dbReference type="GO" id="GO:0004497">
    <property type="term" value="F:monooxygenase activity"/>
    <property type="evidence" value="ECO:0007669"/>
    <property type="project" value="UniProtKB-KW"/>
</dbReference>
<dbReference type="PANTHER" id="PTHR33336:SF3">
    <property type="entry name" value="ABM DOMAIN-CONTAINING PROTEIN"/>
    <property type="match status" value="1"/>
</dbReference>
<organism evidence="2 3">
    <name type="scientific">Paragemmobacter amnigenus</name>
    <dbReference type="NCBI Taxonomy" id="2852097"/>
    <lineage>
        <taxon>Bacteria</taxon>
        <taxon>Pseudomonadati</taxon>
        <taxon>Pseudomonadota</taxon>
        <taxon>Alphaproteobacteria</taxon>
        <taxon>Rhodobacterales</taxon>
        <taxon>Paracoccaceae</taxon>
        <taxon>Paragemmobacter</taxon>
    </lineage>
</organism>
<dbReference type="SUPFAM" id="SSF54909">
    <property type="entry name" value="Dimeric alpha+beta barrel"/>
    <property type="match status" value="1"/>
</dbReference>
<proteinExistence type="predicted"/>
<dbReference type="EMBL" id="JAAATX020000008">
    <property type="protein sequence ID" value="MBU9698742.1"/>
    <property type="molecule type" value="Genomic_DNA"/>
</dbReference>
<evidence type="ECO:0000259" key="1">
    <source>
        <dbReference type="PROSITE" id="PS51725"/>
    </source>
</evidence>
<comment type="caution">
    <text evidence="2">The sequence shown here is derived from an EMBL/GenBank/DDBJ whole genome shotgun (WGS) entry which is preliminary data.</text>
</comment>
<dbReference type="RefSeq" id="WP_161762857.1">
    <property type="nucleotide sequence ID" value="NZ_JAAATX020000008.1"/>
</dbReference>
<keyword evidence="2" id="KW-0560">Oxidoreductase</keyword>
<dbReference type="PROSITE" id="PS51725">
    <property type="entry name" value="ABM"/>
    <property type="match status" value="1"/>
</dbReference>
<gene>
    <name evidence="2" type="ORF">GU927_012895</name>
</gene>
<sequence>MPLTVNATLKAKDGKEEALFAVLKALIAPTRAEKGCIFYDMHKSDDEPGLFMFTEEWETRPLWDDHMNSPHLKAFSARQDELVANWTLFTGQRV</sequence>
<dbReference type="PANTHER" id="PTHR33336">
    <property type="entry name" value="QUINOL MONOOXYGENASE YGIN-RELATED"/>
    <property type="match status" value="1"/>
</dbReference>
<dbReference type="InterPro" id="IPR050744">
    <property type="entry name" value="AI-2_Isomerase_LsrG"/>
</dbReference>
<protein>
    <submittedName>
        <fullName evidence="2">Antibiotic biosynthesis monooxygenase</fullName>
    </submittedName>
</protein>
<dbReference type="Gene3D" id="3.30.70.100">
    <property type="match status" value="1"/>
</dbReference>
<accession>A0ABS6J8E5</accession>
<name>A0ABS6J8E5_9RHOB</name>
<dbReference type="Pfam" id="PF03992">
    <property type="entry name" value="ABM"/>
    <property type="match status" value="1"/>
</dbReference>